<evidence type="ECO:0000313" key="3">
    <source>
        <dbReference type="Proteomes" id="UP000075901"/>
    </source>
</evidence>
<proteinExistence type="predicted"/>
<feature type="region of interest" description="Disordered" evidence="1">
    <location>
        <begin position="161"/>
        <end position="188"/>
    </location>
</feature>
<feature type="region of interest" description="Disordered" evidence="1">
    <location>
        <begin position="73"/>
        <end position="147"/>
    </location>
</feature>
<evidence type="ECO:0000313" key="2">
    <source>
        <dbReference type="EnsemblMetazoa" id="AMAM003223-PA"/>
    </source>
</evidence>
<feature type="region of interest" description="Disordered" evidence="1">
    <location>
        <begin position="318"/>
        <end position="340"/>
    </location>
</feature>
<feature type="region of interest" description="Disordered" evidence="1">
    <location>
        <begin position="514"/>
        <end position="534"/>
    </location>
</feature>
<protein>
    <submittedName>
        <fullName evidence="2">Uncharacterized protein</fullName>
    </submittedName>
</protein>
<feature type="compositionally biased region" description="Polar residues" evidence="1">
    <location>
        <begin position="111"/>
        <end position="122"/>
    </location>
</feature>
<feature type="compositionally biased region" description="Polar residues" evidence="1">
    <location>
        <begin position="84"/>
        <end position="101"/>
    </location>
</feature>
<name>A0A182SB30_9DIPT</name>
<feature type="compositionally biased region" description="Low complexity" evidence="1">
    <location>
        <begin position="161"/>
        <end position="183"/>
    </location>
</feature>
<feature type="compositionally biased region" description="Polar residues" evidence="1">
    <location>
        <begin position="524"/>
        <end position="534"/>
    </location>
</feature>
<reference evidence="2" key="2">
    <citation type="submission" date="2020-05" db="UniProtKB">
        <authorList>
            <consortium name="EnsemblMetazoa"/>
        </authorList>
    </citation>
    <scope>IDENTIFICATION</scope>
    <source>
        <strain evidence="2">maculatus3</strain>
    </source>
</reference>
<dbReference type="AlphaFoldDB" id="A0A182SB30"/>
<dbReference type="Proteomes" id="UP000075901">
    <property type="component" value="Unassembled WGS sequence"/>
</dbReference>
<sequence length="534" mass="57069">MLATTMTTPSYETYGYFHKNVSKSSNYCASFNVLDPLLATEKPATSFTFSLTSSTKTEPSYAQSSIVTVSTNTTQAYGTPPKPSTKQQHQPVVESFSSKQESATKPDKVQQRTNRGNASQGTHAIGMQQPQQQQIQQSQQQQTQSKYDVSWMAAGVHNAHSSIVSSQSNQQQTHQQHQQQQTTYDPVPSIEFPTTAVYTSTSNYKSDIFFAHPPGEEHNLTWSSPSKLSNILNDSSSPYFPPVTLPSLNGDLALNTSGGANSFGGANNKPATVASCKVATNQVKKSYTHTHSGSSVGTVQNEATASSGTFLSVSQLVNEPSKSYPNSNPNSNVGMSGGCQQKPINNNYSAEALIGNSYTGHSSYSSVGYESGRKEKLFDYGSNTLDNVPSATGPLILNFDSFGNSSGMDYNKGYNFGNQQNGYISSSYGDSGYNGSSNCGGPSNTVPATSIPYYGKTSASQGYYNQSNPEGTMADTGHSTTANYPTASHSQSMATGVTMGQEYAPYYLPSFGEKKQYPPALSHGGSSSEQTTSK</sequence>
<keyword evidence="3" id="KW-1185">Reference proteome</keyword>
<feature type="compositionally biased region" description="Low complexity" evidence="1">
    <location>
        <begin position="320"/>
        <end position="332"/>
    </location>
</feature>
<organism evidence="2 3">
    <name type="scientific">Anopheles maculatus</name>
    <dbReference type="NCBI Taxonomy" id="74869"/>
    <lineage>
        <taxon>Eukaryota</taxon>
        <taxon>Metazoa</taxon>
        <taxon>Ecdysozoa</taxon>
        <taxon>Arthropoda</taxon>
        <taxon>Hexapoda</taxon>
        <taxon>Insecta</taxon>
        <taxon>Pterygota</taxon>
        <taxon>Neoptera</taxon>
        <taxon>Endopterygota</taxon>
        <taxon>Diptera</taxon>
        <taxon>Nematocera</taxon>
        <taxon>Culicoidea</taxon>
        <taxon>Culicidae</taxon>
        <taxon>Anophelinae</taxon>
        <taxon>Anopheles</taxon>
        <taxon>Anopheles maculatus group</taxon>
    </lineage>
</organism>
<dbReference type="VEuPathDB" id="VectorBase:AMAM003223"/>
<accession>A0A182SB30</accession>
<feature type="compositionally biased region" description="Low complexity" evidence="1">
    <location>
        <begin position="128"/>
        <end position="144"/>
    </location>
</feature>
<dbReference type="EnsemblMetazoa" id="AMAM003223-RA">
    <property type="protein sequence ID" value="AMAM003223-PA"/>
    <property type="gene ID" value="AMAM003223"/>
</dbReference>
<reference evidence="3" key="1">
    <citation type="submission" date="2013-09" db="EMBL/GenBank/DDBJ databases">
        <title>The Genome Sequence of Anopheles maculatus species B.</title>
        <authorList>
            <consortium name="The Broad Institute Genomics Platform"/>
            <person name="Neafsey D.E."/>
            <person name="Besansky N."/>
            <person name="Howell P."/>
            <person name="Walton C."/>
            <person name="Young S.K."/>
            <person name="Zeng Q."/>
            <person name="Gargeya S."/>
            <person name="Fitzgerald M."/>
            <person name="Haas B."/>
            <person name="Abouelleil A."/>
            <person name="Allen A.W."/>
            <person name="Alvarado L."/>
            <person name="Arachchi H.M."/>
            <person name="Berlin A.M."/>
            <person name="Chapman S.B."/>
            <person name="Gainer-Dewar J."/>
            <person name="Goldberg J."/>
            <person name="Griggs A."/>
            <person name="Gujja S."/>
            <person name="Hansen M."/>
            <person name="Howarth C."/>
            <person name="Imamovic A."/>
            <person name="Ireland A."/>
            <person name="Larimer J."/>
            <person name="McCowan C."/>
            <person name="Murphy C."/>
            <person name="Pearson M."/>
            <person name="Poon T.W."/>
            <person name="Priest M."/>
            <person name="Roberts A."/>
            <person name="Saif S."/>
            <person name="Shea T."/>
            <person name="Sisk P."/>
            <person name="Sykes S."/>
            <person name="Wortman J."/>
            <person name="Nusbaum C."/>
            <person name="Birren B."/>
        </authorList>
    </citation>
    <scope>NUCLEOTIDE SEQUENCE [LARGE SCALE GENOMIC DNA]</scope>
    <source>
        <strain evidence="3">maculatus3</strain>
    </source>
</reference>
<evidence type="ECO:0000256" key="1">
    <source>
        <dbReference type="SAM" id="MobiDB-lite"/>
    </source>
</evidence>